<dbReference type="Pfam" id="PF25534">
    <property type="entry name" value="DUF7918"/>
    <property type="match status" value="1"/>
</dbReference>
<feature type="region of interest" description="Disordered" evidence="1">
    <location>
        <begin position="1"/>
        <end position="20"/>
    </location>
</feature>
<feature type="domain" description="DUF7918" evidence="2">
    <location>
        <begin position="282"/>
        <end position="466"/>
    </location>
</feature>
<sequence length="653" mass="73166">MPLHTSTPSRTKTPRDRIPIPPLAKIPERPPLPFLELPREIRDHIYTDILAGSSNAVTLSPWSIEVARSLSILRTCKQIQRECKDIIWQHNGLRLREPTQLFRRCNGLLKVDDVRRIEHIEITLELLDRDELEWMCGGLKAFADLKTLKSITLLAINDRPRGIKEYEEELDLMCSGDLVDGRLFGGGPDDAGSSLILKTSWPHFSHWGKQRWLREMLLDRSDTTDLLQKLHMIFGGKLFVDGELYPGGIHRLNWPSHQTHFQEANTLRQQIETMARIKEVTGLEVEIIVDGKPVREVAKVQEDNLTVVRIQSVPGREFAILTRLASPFEIAHGAISFKVRVDGVEVMGTKITKKSYEKTELFKEQMVEGVREGSVDGVVLRPFKFREPLENDNNNNTLNAPTTGKIIVHAWEAKIKDVVDAVPEQGLVKSEGVSHGDPKLVNETVVYSIKNIGTKPIASFVFEYSSDPLPPLKRNKLYSIPLFTPDGSEGPSTPESSGRKREREIAKLSEETPTKRRQIPPINTAPKTDQQPLEDEDNHHTASIPIGSAQKKAQHSSHKKTKTNIQASFEDDNDNDDSSSTMPASSPPLRIAKVATPEKPITPVTPVKSTPQKAIPETPQTPKKTPVSGLKLKPRNTPQKRATETIDLTGDSD</sequence>
<dbReference type="PANTHER" id="PTHR42085:SF1">
    <property type="entry name" value="F-BOX DOMAIN-CONTAINING PROTEIN"/>
    <property type="match status" value="1"/>
</dbReference>
<evidence type="ECO:0000313" key="4">
    <source>
        <dbReference type="Proteomes" id="UP000696280"/>
    </source>
</evidence>
<name>A0A9N9KTF4_9HELO</name>
<gene>
    <name evidence="3" type="ORF">HYFRA_00003337</name>
</gene>
<reference evidence="3" key="1">
    <citation type="submission" date="2021-07" db="EMBL/GenBank/DDBJ databases">
        <authorList>
            <person name="Durling M."/>
        </authorList>
    </citation>
    <scope>NUCLEOTIDE SEQUENCE</scope>
</reference>
<dbReference type="OrthoDB" id="5314997at2759"/>
<feature type="region of interest" description="Disordered" evidence="1">
    <location>
        <begin position="482"/>
        <end position="653"/>
    </location>
</feature>
<feature type="compositionally biased region" description="Basic residues" evidence="1">
    <location>
        <begin position="552"/>
        <end position="562"/>
    </location>
</feature>
<protein>
    <recommendedName>
        <fullName evidence="2">DUF7918 domain-containing protein</fullName>
    </recommendedName>
</protein>
<evidence type="ECO:0000313" key="3">
    <source>
        <dbReference type="EMBL" id="CAG8953139.1"/>
    </source>
</evidence>
<feature type="compositionally biased region" description="Basic and acidic residues" evidence="1">
    <location>
        <begin position="497"/>
        <end position="514"/>
    </location>
</feature>
<feature type="compositionally biased region" description="Low complexity" evidence="1">
    <location>
        <begin position="487"/>
        <end position="496"/>
    </location>
</feature>
<accession>A0A9N9KTF4</accession>
<dbReference type="Proteomes" id="UP000696280">
    <property type="component" value="Unassembled WGS sequence"/>
</dbReference>
<proteinExistence type="predicted"/>
<dbReference type="AlphaFoldDB" id="A0A9N9KTF4"/>
<organism evidence="3 4">
    <name type="scientific">Hymenoscyphus fraxineus</name>
    <dbReference type="NCBI Taxonomy" id="746836"/>
    <lineage>
        <taxon>Eukaryota</taxon>
        <taxon>Fungi</taxon>
        <taxon>Dikarya</taxon>
        <taxon>Ascomycota</taxon>
        <taxon>Pezizomycotina</taxon>
        <taxon>Leotiomycetes</taxon>
        <taxon>Helotiales</taxon>
        <taxon>Helotiaceae</taxon>
        <taxon>Hymenoscyphus</taxon>
    </lineage>
</organism>
<evidence type="ECO:0000259" key="2">
    <source>
        <dbReference type="Pfam" id="PF25534"/>
    </source>
</evidence>
<comment type="caution">
    <text evidence="3">The sequence shown here is derived from an EMBL/GenBank/DDBJ whole genome shotgun (WGS) entry which is preliminary data.</text>
</comment>
<dbReference type="PANTHER" id="PTHR42085">
    <property type="entry name" value="F-BOX DOMAIN-CONTAINING PROTEIN"/>
    <property type="match status" value="1"/>
</dbReference>
<feature type="compositionally biased region" description="Polar residues" evidence="1">
    <location>
        <begin position="1"/>
        <end position="11"/>
    </location>
</feature>
<keyword evidence="4" id="KW-1185">Reference proteome</keyword>
<dbReference type="InterPro" id="IPR038883">
    <property type="entry name" value="AN11006-like"/>
</dbReference>
<dbReference type="EMBL" id="CAJVRL010000049">
    <property type="protein sequence ID" value="CAG8953139.1"/>
    <property type="molecule type" value="Genomic_DNA"/>
</dbReference>
<feature type="compositionally biased region" description="Polar residues" evidence="1">
    <location>
        <begin position="607"/>
        <end position="623"/>
    </location>
</feature>
<evidence type="ECO:0000256" key="1">
    <source>
        <dbReference type="SAM" id="MobiDB-lite"/>
    </source>
</evidence>
<dbReference type="InterPro" id="IPR057678">
    <property type="entry name" value="DUF7918"/>
</dbReference>